<evidence type="ECO:0000313" key="1">
    <source>
        <dbReference type="EMBL" id="AJA92229.1"/>
    </source>
</evidence>
<dbReference type="EMBL" id="CP007026">
    <property type="protein sequence ID" value="AJA92229.1"/>
    <property type="molecule type" value="Genomic_DNA"/>
</dbReference>
<proteinExistence type="predicted"/>
<dbReference type="KEGG" id="nbv:T478_0073"/>
<accession>A0A0A7UZL6</accession>
<reference evidence="1 2" key="1">
    <citation type="journal article" date="2015" name="Proc. Natl. Acad. Sci. U.S.A.">
        <title>Genomic and proteomic characterization of "Candidatus Nitrosopelagicus brevis": An ammonia-oxidizing archaeon from the open ocean.</title>
        <authorList>
            <person name="Santoro A.E."/>
            <person name="Dupont C.L."/>
            <person name="Richter R.A."/>
            <person name="Craig M.T."/>
            <person name="Carini P."/>
            <person name="McIlvin M.R."/>
            <person name="Yang Y."/>
            <person name="Orsi W.D."/>
            <person name="Moran D.M."/>
            <person name="Saito M.A."/>
        </authorList>
    </citation>
    <scope>NUCLEOTIDE SEQUENCE [LARGE SCALE GENOMIC DNA]</scope>
    <source>
        <strain evidence="2">V2</strain>
    </source>
</reference>
<gene>
    <name evidence="1" type="ORF">T478_0073</name>
</gene>
<organism evidence="1 2">
    <name type="scientific">Candidatus Nitrosopelagicus brevis</name>
    <dbReference type="NCBI Taxonomy" id="1410606"/>
    <lineage>
        <taxon>Archaea</taxon>
        <taxon>Nitrososphaerota</taxon>
    </lineage>
</organism>
<sequence length="153" mass="17528">MPTKRFNERQKQGCMAVWIGGIFLKDEGGYEIVLRSLAHYKKRLRTISESPELKEAAAMFAPILVSQAQKRYPMVIEAQKKIEQVLQNSIPAQSLEQDLDTLQKALECRQSDIVKAQDTGREYFMKLLGDLQEAQKDLEPIKNALVKIKQYSD</sequence>
<evidence type="ECO:0000313" key="2">
    <source>
        <dbReference type="Proteomes" id="UP000030944"/>
    </source>
</evidence>
<dbReference type="AlphaFoldDB" id="A0A0A7UZL6"/>
<protein>
    <submittedName>
        <fullName evidence="1">Uncharacterized protein</fullName>
    </submittedName>
</protein>
<dbReference type="HOGENOM" id="CLU_1820929_0_0_2"/>
<name>A0A0A7UZL6_9ARCH</name>
<dbReference type="Proteomes" id="UP000030944">
    <property type="component" value="Chromosome"/>
</dbReference>